<evidence type="ECO:0000313" key="6">
    <source>
        <dbReference type="Proteomes" id="UP000266673"/>
    </source>
</evidence>
<comment type="similarity">
    <text evidence="1">Belongs to the peptidase A1 family.</text>
</comment>
<dbReference type="Pfam" id="PF00026">
    <property type="entry name" value="Asp"/>
    <property type="match status" value="3"/>
</dbReference>
<keyword evidence="3" id="KW-0812">Transmembrane</keyword>
<evidence type="ECO:0000256" key="3">
    <source>
        <dbReference type="SAM" id="Phobius"/>
    </source>
</evidence>
<keyword evidence="6" id="KW-1185">Reference proteome</keyword>
<keyword evidence="3" id="KW-1133">Transmembrane helix</keyword>
<name>A0A397VQ22_9GLOM</name>
<feature type="region of interest" description="Disordered" evidence="2">
    <location>
        <begin position="1164"/>
        <end position="1185"/>
    </location>
</feature>
<dbReference type="PANTHER" id="PTHR47966:SF51">
    <property type="entry name" value="BETA-SITE APP-CLEAVING ENZYME, ISOFORM A-RELATED"/>
    <property type="match status" value="1"/>
</dbReference>
<dbReference type="InterPro" id="IPR034164">
    <property type="entry name" value="Pepsin-like_dom"/>
</dbReference>
<dbReference type="PROSITE" id="PS51767">
    <property type="entry name" value="PEPTIDASE_A1"/>
    <property type="match status" value="2"/>
</dbReference>
<dbReference type="OrthoDB" id="2411599at2759"/>
<feature type="domain" description="Peptidase A1" evidence="4">
    <location>
        <begin position="459"/>
        <end position="767"/>
    </location>
</feature>
<protein>
    <submittedName>
        <fullName evidence="5">Aspartic peptidase domain-containing protein</fullName>
    </submittedName>
</protein>
<dbReference type="InterPro" id="IPR001461">
    <property type="entry name" value="Aspartic_peptidase_A1"/>
</dbReference>
<accession>A0A397VQ22</accession>
<reference evidence="5 6" key="1">
    <citation type="submission" date="2018-06" db="EMBL/GenBank/DDBJ databases">
        <title>Comparative genomics reveals the genomic features of Rhizophagus irregularis, R. cerebriforme, R. diaphanum and Gigaspora rosea, and their symbiotic lifestyle signature.</title>
        <authorList>
            <person name="Morin E."/>
            <person name="San Clemente H."/>
            <person name="Chen E.C.H."/>
            <person name="De La Providencia I."/>
            <person name="Hainaut M."/>
            <person name="Kuo A."/>
            <person name="Kohler A."/>
            <person name="Murat C."/>
            <person name="Tang N."/>
            <person name="Roy S."/>
            <person name="Loubradou J."/>
            <person name="Henrissat B."/>
            <person name="Grigoriev I.V."/>
            <person name="Corradi N."/>
            <person name="Roux C."/>
            <person name="Martin F.M."/>
        </authorList>
    </citation>
    <scope>NUCLEOTIDE SEQUENCE [LARGE SCALE GENOMIC DNA]</scope>
    <source>
        <strain evidence="5 6">DAOM 194757</strain>
    </source>
</reference>
<sequence>MNFYKIKNKCYFFFYCVIILICCLEFSFLLVFFKPFNQNYINFNRDVVKKHKPKNYKLDLLKKNNPKILDINQDALSETPADIPSSPTNIPPSPTQTFLPPQILSIDSTKTNDTNDTNSISLFKVEIGSNLSLSYDLIPDISSNYIGLCSQLCYRGEVDSCNNRRDYFDSENSTSFVSNGKTETIIYLDGSFASAANGFDYITFNNYTFKDKTLLSLFDEMNGTLETHGAIEGVMGLGFNSPIWDQIASDDYLQVIGIALPNFICSVGSIAFGGIDPRYISIDPSNSQPEFNNMPTLNDTDYPIIEINTIWVNNTPLDFPVINAIISTSYNKVSLGNFSTEFFTKLGANKTSDGNWIGQCISIFDDKFGPLNNTIIIGALFVQNFYITANNAKNATRTIGIAERNEVFCPLPGPTGVKPAPPQTTILPKPTQTFPPPQILELNTFNTDNQINQSQSLEYLFQVQIGSNSSQMLNIMPDTCINDIGVCSELCYQSTTGSCNNRQHIFDSKNSSSFSPNDTTGSINYLDGSFANGSFGNDFITLNNFGFETKFLLLLFSQINGTLQTESAIEGVMGLGLSSQIWNQLASVGYDQAIGFAFPNYPCPVGSIAFGGIDSRFSNNSNETYSVPTLNDSIYPKIAIDAIWVNETRLDFPEIEAIISTNYDKISLGNYSTEFFEVLGANKTSNGSWVVPNPVDIIFNLVTVSGLIIGVTIPSDSTCNMIQGLCISIFDDSPGPLNSTNSIILGIPFIQLFNFIVNKRESIIGIADRNNFCPIPTPTGMPPVPSQTTILPQPTQTFPPPQILYLSRFKTDNQSNQSQSLEYLFQVQIGSNSAQTLNIMPDTCINDIGVCSELCNQSITGSCNNRHHIFDSKNSSSFSQNSTTGSINYLDGSSAKGLFGNDFIILDNFGFANKFSFLLFSQINGILQAESAVEGIMGLGLSSQIWNQLTSNGYDQAIGFALPNSVCDFGSIAFGGIDQRFNNKLFNVDSNEIFSIPTLNDSTYPKIKIDAIWVNETPLEFPIKDAIISTNYDKISLGNGNFSKEFFKILGATKLKDGSWLVSNPVDILFNLATGSGEVVEAKIPSNLTCNIINEKCISIFDDLPGPLNSINSIILGKPFIQLYNFVVNKRKNVVEIADRNNFCPIPTPTFTTVTSFTTTFTITTTEEPSPTETEEPDDEDEEGRAAMTAEQLEAFYLALAHLFKLGSKEEEGSSVALAGGLLAHLCL</sequence>
<dbReference type="Proteomes" id="UP000266673">
    <property type="component" value="Unassembled WGS sequence"/>
</dbReference>
<organism evidence="5 6">
    <name type="scientific">Gigaspora rosea</name>
    <dbReference type="NCBI Taxonomy" id="44941"/>
    <lineage>
        <taxon>Eukaryota</taxon>
        <taxon>Fungi</taxon>
        <taxon>Fungi incertae sedis</taxon>
        <taxon>Mucoromycota</taxon>
        <taxon>Glomeromycotina</taxon>
        <taxon>Glomeromycetes</taxon>
        <taxon>Diversisporales</taxon>
        <taxon>Gigasporaceae</taxon>
        <taxon>Gigaspora</taxon>
    </lineage>
</organism>
<dbReference type="InterPro" id="IPR021109">
    <property type="entry name" value="Peptidase_aspartic_dom_sf"/>
</dbReference>
<dbReference type="Gene3D" id="2.40.70.10">
    <property type="entry name" value="Acid Proteases"/>
    <property type="match status" value="5"/>
</dbReference>
<dbReference type="STRING" id="44941.A0A397VQ22"/>
<proteinExistence type="inferred from homology"/>
<feature type="domain" description="Peptidase A1" evidence="4">
    <location>
        <begin position="823"/>
        <end position="1138"/>
    </location>
</feature>
<dbReference type="EMBL" id="QKWP01000329">
    <property type="protein sequence ID" value="RIB22013.1"/>
    <property type="molecule type" value="Genomic_DNA"/>
</dbReference>
<comment type="caution">
    <text evidence="5">The sequence shown here is derived from an EMBL/GenBank/DDBJ whole genome shotgun (WGS) entry which is preliminary data.</text>
</comment>
<dbReference type="GO" id="GO:0004190">
    <property type="term" value="F:aspartic-type endopeptidase activity"/>
    <property type="evidence" value="ECO:0007669"/>
    <property type="project" value="InterPro"/>
</dbReference>
<evidence type="ECO:0000259" key="4">
    <source>
        <dbReference type="PROSITE" id="PS51767"/>
    </source>
</evidence>
<keyword evidence="3" id="KW-0472">Membrane</keyword>
<dbReference type="SUPFAM" id="SSF50630">
    <property type="entry name" value="Acid proteases"/>
    <property type="match status" value="3"/>
</dbReference>
<evidence type="ECO:0000313" key="5">
    <source>
        <dbReference type="EMBL" id="RIB22013.1"/>
    </source>
</evidence>
<gene>
    <name evidence="5" type="ORF">C2G38_2033944</name>
</gene>
<dbReference type="GO" id="GO:0006508">
    <property type="term" value="P:proteolysis"/>
    <property type="evidence" value="ECO:0007669"/>
    <property type="project" value="InterPro"/>
</dbReference>
<feature type="compositionally biased region" description="Acidic residues" evidence="2">
    <location>
        <begin position="1173"/>
        <end position="1183"/>
    </location>
</feature>
<feature type="transmembrane region" description="Helical" evidence="3">
    <location>
        <begin position="12"/>
        <end position="33"/>
    </location>
</feature>
<dbReference type="PANTHER" id="PTHR47966">
    <property type="entry name" value="BETA-SITE APP-CLEAVING ENZYME, ISOFORM A-RELATED"/>
    <property type="match status" value="1"/>
</dbReference>
<evidence type="ECO:0000256" key="1">
    <source>
        <dbReference type="ARBA" id="ARBA00007447"/>
    </source>
</evidence>
<dbReference type="InterPro" id="IPR033121">
    <property type="entry name" value="PEPTIDASE_A1"/>
</dbReference>
<evidence type="ECO:0000256" key="2">
    <source>
        <dbReference type="SAM" id="MobiDB-lite"/>
    </source>
</evidence>
<dbReference type="CDD" id="cd05471">
    <property type="entry name" value="pepsin_like"/>
    <property type="match status" value="2"/>
</dbReference>
<dbReference type="AlphaFoldDB" id="A0A397VQ22"/>